<dbReference type="GeneID" id="39989191"/>
<sequence length="157" mass="17246">MGQQVSEIESTLPLGIFGLDQYQWSGSAGAVWEVWKLAPCCGAPDLFGVLCCFLHWTFLSPCSMCKLYATSLDDPCALWPHCFCILCCPIGRLFTRYNLRKKNGTTGNIIGDCCCACLCLSPCACCQELRSVEPGAWRIVPEIPSIAVIVPGVRFLR</sequence>
<gene>
    <name evidence="1" type="ORF">TM35_000371110</name>
</gene>
<evidence type="ECO:0000313" key="2">
    <source>
        <dbReference type="Proteomes" id="UP000192257"/>
    </source>
</evidence>
<dbReference type="OrthoDB" id="1045822at2759"/>
<dbReference type="AlphaFoldDB" id="A0A1X0NKV1"/>
<evidence type="ECO:0000313" key="1">
    <source>
        <dbReference type="EMBL" id="ORC85138.1"/>
    </source>
</evidence>
<organism evidence="1 2">
    <name type="scientific">Trypanosoma theileri</name>
    <dbReference type="NCBI Taxonomy" id="67003"/>
    <lineage>
        <taxon>Eukaryota</taxon>
        <taxon>Discoba</taxon>
        <taxon>Euglenozoa</taxon>
        <taxon>Kinetoplastea</taxon>
        <taxon>Metakinetoplastina</taxon>
        <taxon>Trypanosomatida</taxon>
        <taxon>Trypanosomatidae</taxon>
        <taxon>Trypanosoma</taxon>
    </lineage>
</organism>
<reference evidence="1 2" key="1">
    <citation type="submission" date="2017-03" db="EMBL/GenBank/DDBJ databases">
        <title>An alternative strategy for trypanosome survival in the mammalian bloodstream revealed through genome and transcriptome analysis of the ubiquitous bovine parasite Trypanosoma (Megatrypanum) theileri.</title>
        <authorList>
            <person name="Kelly S."/>
            <person name="Ivens A."/>
            <person name="Mott A."/>
            <person name="O'Neill E."/>
            <person name="Emms D."/>
            <person name="Macleod O."/>
            <person name="Voorheis P."/>
            <person name="Matthews J."/>
            <person name="Matthews K."/>
            <person name="Carrington M."/>
        </authorList>
    </citation>
    <scope>NUCLEOTIDE SEQUENCE [LARGE SCALE GENOMIC DNA]</scope>
    <source>
        <strain evidence="1">Edinburgh</strain>
    </source>
</reference>
<dbReference type="VEuPathDB" id="TriTrypDB:TM35_000371110"/>
<proteinExistence type="predicted"/>
<comment type="caution">
    <text evidence="1">The sequence shown here is derived from an EMBL/GenBank/DDBJ whole genome shotgun (WGS) entry which is preliminary data.</text>
</comment>
<name>A0A1X0NKV1_9TRYP</name>
<dbReference type="Proteomes" id="UP000192257">
    <property type="component" value="Unassembled WGS sequence"/>
</dbReference>
<protein>
    <submittedName>
        <fullName evidence="1">Uncharacterized protein</fullName>
    </submittedName>
</protein>
<keyword evidence="2" id="KW-1185">Reference proteome</keyword>
<accession>A0A1X0NKV1</accession>
<dbReference type="EMBL" id="NBCO01000037">
    <property type="protein sequence ID" value="ORC85138.1"/>
    <property type="molecule type" value="Genomic_DNA"/>
</dbReference>
<dbReference type="RefSeq" id="XP_028879204.1">
    <property type="nucleotide sequence ID" value="XM_029029411.1"/>
</dbReference>